<dbReference type="InterPro" id="IPR043502">
    <property type="entry name" value="DNA/RNA_pol_sf"/>
</dbReference>
<protein>
    <recommendedName>
        <fullName evidence="2">Integrase catalytic domain-containing protein</fullName>
    </recommendedName>
</protein>
<reference evidence="3 4" key="1">
    <citation type="submission" date="2024-12" db="EMBL/GenBank/DDBJ databases">
        <title>The unique morphological basis and parallel evolutionary history of personate flowers in Penstemon.</title>
        <authorList>
            <person name="Depatie T.H."/>
            <person name="Wessinger C.A."/>
        </authorList>
    </citation>
    <scope>NUCLEOTIDE SEQUENCE [LARGE SCALE GENOMIC DNA]</scope>
    <source>
        <strain evidence="3">WTNN_2</strain>
        <tissue evidence="3">Leaf</tissue>
    </source>
</reference>
<dbReference type="InterPro" id="IPR057670">
    <property type="entry name" value="SH3_retrovirus"/>
</dbReference>
<dbReference type="PANTHER" id="PTHR11439:SF455">
    <property type="entry name" value="RLK (RECEPTOR-LIKE PROTEIN KINASE) 8, PUTATIVE-RELATED"/>
    <property type="match status" value="1"/>
</dbReference>
<feature type="region of interest" description="Disordered" evidence="1">
    <location>
        <begin position="1029"/>
        <end position="1053"/>
    </location>
</feature>
<feature type="compositionally biased region" description="Polar residues" evidence="1">
    <location>
        <begin position="465"/>
        <end position="474"/>
    </location>
</feature>
<accession>A0ABD3UA63</accession>
<feature type="compositionally biased region" description="Low complexity" evidence="1">
    <location>
        <begin position="443"/>
        <end position="464"/>
    </location>
</feature>
<dbReference type="Pfam" id="PF00665">
    <property type="entry name" value="rve"/>
    <property type="match status" value="1"/>
</dbReference>
<evidence type="ECO:0000313" key="4">
    <source>
        <dbReference type="Proteomes" id="UP001634393"/>
    </source>
</evidence>
<dbReference type="Pfam" id="PF07727">
    <property type="entry name" value="RVT_2"/>
    <property type="match status" value="1"/>
</dbReference>
<dbReference type="InterPro" id="IPR036397">
    <property type="entry name" value="RNaseH_sf"/>
</dbReference>
<dbReference type="InterPro" id="IPR013103">
    <property type="entry name" value="RVT_2"/>
</dbReference>
<dbReference type="Pfam" id="PF13976">
    <property type="entry name" value="gag_pre-integrs"/>
    <property type="match status" value="1"/>
</dbReference>
<dbReference type="AlphaFoldDB" id="A0ABD3UA63"/>
<dbReference type="Gene3D" id="3.30.420.10">
    <property type="entry name" value="Ribonuclease H-like superfamily/Ribonuclease H"/>
    <property type="match status" value="1"/>
</dbReference>
<dbReference type="InterPro" id="IPR025724">
    <property type="entry name" value="GAG-pre-integrase_dom"/>
</dbReference>
<dbReference type="Pfam" id="PF25597">
    <property type="entry name" value="SH3_retrovirus"/>
    <property type="match status" value="1"/>
</dbReference>
<evidence type="ECO:0000313" key="3">
    <source>
        <dbReference type="EMBL" id="KAL3846245.1"/>
    </source>
</evidence>
<feature type="compositionally biased region" description="Low complexity" evidence="1">
    <location>
        <begin position="1038"/>
        <end position="1053"/>
    </location>
</feature>
<dbReference type="PANTHER" id="PTHR11439">
    <property type="entry name" value="GAG-POL-RELATED RETROTRANSPOSON"/>
    <property type="match status" value="1"/>
</dbReference>
<feature type="region of interest" description="Disordered" evidence="1">
    <location>
        <begin position="394"/>
        <end position="492"/>
    </location>
</feature>
<gene>
    <name evidence="3" type="ORF">ACJIZ3_003648</name>
</gene>
<dbReference type="Proteomes" id="UP001634393">
    <property type="component" value="Unassembled WGS sequence"/>
</dbReference>
<feature type="compositionally biased region" description="Polar residues" evidence="1">
    <location>
        <begin position="396"/>
        <end position="429"/>
    </location>
</feature>
<dbReference type="InterPro" id="IPR001584">
    <property type="entry name" value="Integrase_cat-core"/>
</dbReference>
<feature type="domain" description="Integrase catalytic" evidence="2">
    <location>
        <begin position="152"/>
        <end position="316"/>
    </location>
</feature>
<name>A0ABD3UA63_9LAMI</name>
<evidence type="ECO:0000259" key="2">
    <source>
        <dbReference type="PROSITE" id="PS50994"/>
    </source>
</evidence>
<comment type="caution">
    <text evidence="3">The sequence shown here is derived from an EMBL/GenBank/DDBJ whole genome shotgun (WGS) entry which is preliminary data.</text>
</comment>
<dbReference type="SUPFAM" id="SSF53098">
    <property type="entry name" value="Ribonuclease H-like"/>
    <property type="match status" value="1"/>
</dbReference>
<dbReference type="EMBL" id="JBJXBP010000002">
    <property type="protein sequence ID" value="KAL3846245.1"/>
    <property type="molecule type" value="Genomic_DNA"/>
</dbReference>
<evidence type="ECO:0000256" key="1">
    <source>
        <dbReference type="SAM" id="MobiDB-lite"/>
    </source>
</evidence>
<dbReference type="SUPFAM" id="SSF56672">
    <property type="entry name" value="DNA/RNA polymerases"/>
    <property type="match status" value="1"/>
</dbReference>
<keyword evidence="4" id="KW-1185">Reference proteome</keyword>
<dbReference type="InterPro" id="IPR012337">
    <property type="entry name" value="RNaseH-like_sf"/>
</dbReference>
<organism evidence="3 4">
    <name type="scientific">Penstemon smallii</name>
    <dbReference type="NCBI Taxonomy" id="265156"/>
    <lineage>
        <taxon>Eukaryota</taxon>
        <taxon>Viridiplantae</taxon>
        <taxon>Streptophyta</taxon>
        <taxon>Embryophyta</taxon>
        <taxon>Tracheophyta</taxon>
        <taxon>Spermatophyta</taxon>
        <taxon>Magnoliopsida</taxon>
        <taxon>eudicotyledons</taxon>
        <taxon>Gunneridae</taxon>
        <taxon>Pentapetalae</taxon>
        <taxon>asterids</taxon>
        <taxon>lamiids</taxon>
        <taxon>Lamiales</taxon>
        <taxon>Plantaginaceae</taxon>
        <taxon>Cheloneae</taxon>
        <taxon>Penstemon</taxon>
    </lineage>
</organism>
<dbReference type="CDD" id="cd09272">
    <property type="entry name" value="RNase_HI_RT_Ty1"/>
    <property type="match status" value="1"/>
</dbReference>
<sequence length="1053" mass="119063">MDLIYPFNTSATVSYPHPLANIISLLFYHVPTITKNLVYVLNFCIDNDVYFEFHASHFCVKDSRTRTLLLHGRTKDGLYVFPSTSPFLDAFLADRVSPHQWHNRLGHPSMATVQRVIRQASLPIKGRKSDALCPACCVSKSHQLPHVSSLHRAEGPLHLIFADVWGPSPTLSRDGSRYYLSFVDDFSKYSWIFPLKRKSDVVDVFRLFKNKVECLFNSKIRMIQSDWGGEFRSLRKLLDSFGITHRIYYPYSHPQNGTVERKHRHIVEVGLALLSHASLPHKFWFDAFVTAVYLINRLPTPILGNKSPFEILFHKTPKYRFLKVFGCQCWPNLRPYNKHKMDPRSLPCVFLGYSPNHHGYLCLHLPTSRLYISRDVLFDETIFPFAPSYPKPTSPPNSNNFLLPLQFSTHSQPQNSPSNITTEPTTHPISTLDPPLNQPEAQSPPLHSNSHLHPISSNPHSPSIQTTTQNDPNNSSVSSSSPTTALVCASPPTRIITRSHTNTTRPKIRTDGTIPWPPPKAHLTTTANSVPDEPSSVTQAFDALMSTRTWTIVPPHFSQNLVGCKWVFKTKFLFDGTIERRKARLVAKGFNQVEGYDFTETFSPVVKPTTIRLVLSIAVSFNWSITQLDVQNAFLHGLLDESVYMAQPPGFVHPDFPNYVCKLNRAIYGLKQAPWAWYARLSSKLLELGFTTSRSDSSLFVYNHKSIVVYLLVYVDDILLTGSCSKVVDELISKLSIDFPVKNLGGLHYFLGIECSRTSLGLHISQRKYICDLLKRANMSSCKPVGSPMATSVKLYAFDSASFEDPTLYRSIVGSLQYLSFTRPDIAYSVNRVCQYMHAPCVSHWQSMKRILRYLKHTADHGLYFQPSFQPALVAYSDADWAGCLDDRKSTGGFCVFFGRNLVSWSAKKQSTIARSSTEAEYKALAIATCEILWLQSLLRDLRIFSSSPPVLYCDNLGATYLSKNPIMHSRTKHVDIDYHFVRDRVQTKALQVSFLSSKDQLADIFTKPLSIPRFTTLKTSLTVLPSPFGSRGRIEGSSTSNNSSKKPTQTKY</sequence>
<dbReference type="PROSITE" id="PS50994">
    <property type="entry name" value="INTEGRASE"/>
    <property type="match status" value="1"/>
</dbReference>
<proteinExistence type="predicted"/>